<name>A0A0K9GSG9_9BACI</name>
<accession>A0A0K9GSG9</accession>
<protein>
    <submittedName>
        <fullName evidence="1">Uncharacterized protein</fullName>
    </submittedName>
</protein>
<dbReference type="AlphaFoldDB" id="A0A0K9GSG9"/>
<dbReference type="Proteomes" id="UP000037146">
    <property type="component" value="Unassembled WGS sequence"/>
</dbReference>
<evidence type="ECO:0000313" key="2">
    <source>
        <dbReference type="Proteomes" id="UP000037146"/>
    </source>
</evidence>
<evidence type="ECO:0000313" key="1">
    <source>
        <dbReference type="EMBL" id="KMY49634.1"/>
    </source>
</evidence>
<sequence length="62" mass="7078">MKKFIIEETKLSKVAGKKVYIKADRTQTLNFDYAGVFPEIDANSMKEENDNLELIEVIVTVV</sequence>
<gene>
    <name evidence="1" type="ORF">AC625_08855</name>
</gene>
<dbReference type="PATRIC" id="fig|1679170.3.peg.1924"/>
<proteinExistence type="predicted"/>
<organism evidence="1 2">
    <name type="scientific">Peribacillus loiseleuriae</name>
    <dbReference type="NCBI Taxonomy" id="1679170"/>
    <lineage>
        <taxon>Bacteria</taxon>
        <taxon>Bacillati</taxon>
        <taxon>Bacillota</taxon>
        <taxon>Bacilli</taxon>
        <taxon>Bacillales</taxon>
        <taxon>Bacillaceae</taxon>
        <taxon>Peribacillus</taxon>
    </lineage>
</organism>
<dbReference type="EMBL" id="LFZW01000001">
    <property type="protein sequence ID" value="KMY49634.1"/>
    <property type="molecule type" value="Genomic_DNA"/>
</dbReference>
<reference evidence="2" key="1">
    <citation type="submission" date="2015-07" db="EMBL/GenBank/DDBJ databases">
        <title>Genome sequencing project for genomic taxonomy and phylogenomics of Bacillus-like bacteria.</title>
        <authorList>
            <person name="Liu B."/>
            <person name="Wang J."/>
            <person name="Zhu Y."/>
            <person name="Liu G."/>
            <person name="Chen Q."/>
            <person name="Chen Z."/>
            <person name="Lan J."/>
            <person name="Che J."/>
            <person name="Ge C."/>
            <person name="Shi H."/>
            <person name="Pan Z."/>
            <person name="Liu X."/>
        </authorList>
    </citation>
    <scope>NUCLEOTIDE SEQUENCE [LARGE SCALE GENOMIC DNA]</scope>
    <source>
        <strain evidence="2">FJAT-27997</strain>
    </source>
</reference>
<comment type="caution">
    <text evidence="1">The sequence shown here is derived from an EMBL/GenBank/DDBJ whole genome shotgun (WGS) entry which is preliminary data.</text>
</comment>
<dbReference type="RefSeq" id="WP_049680975.1">
    <property type="nucleotide sequence ID" value="NZ_LFZW01000001.1"/>
</dbReference>
<keyword evidence="2" id="KW-1185">Reference proteome</keyword>